<dbReference type="EMBL" id="CP027167">
    <property type="protein sequence ID" value="AVK02476.1"/>
    <property type="molecule type" value="Genomic_DNA"/>
</dbReference>
<evidence type="ECO:0000313" key="1">
    <source>
        <dbReference type="EMBL" id="AVK02476.1"/>
    </source>
</evidence>
<gene>
    <name evidence="1" type="ORF">CSB93_6990</name>
</gene>
<evidence type="ECO:0000313" key="2">
    <source>
        <dbReference type="Proteomes" id="UP000238390"/>
    </source>
</evidence>
<keyword evidence="1" id="KW-0614">Plasmid</keyword>
<dbReference type="AlphaFoldDB" id="A0A2R3IKN7"/>
<dbReference type="RefSeq" id="WP_023093812.1">
    <property type="nucleotide sequence ID" value="NZ_CP027167.1"/>
</dbReference>
<proteinExistence type="predicted"/>
<organism evidence="1 2">
    <name type="scientific">Pseudomonas paraeruginosa</name>
    <dbReference type="NCBI Taxonomy" id="2994495"/>
    <lineage>
        <taxon>Bacteria</taxon>
        <taxon>Pseudomonadati</taxon>
        <taxon>Pseudomonadota</taxon>
        <taxon>Gammaproteobacteria</taxon>
        <taxon>Pseudomonadales</taxon>
        <taxon>Pseudomonadaceae</taxon>
        <taxon>Pseudomonas</taxon>
    </lineage>
</organism>
<accession>A0A2R3IKN7</accession>
<name>A0A2R3IKN7_9PSED</name>
<protein>
    <submittedName>
        <fullName evidence="1">Uncharacterized protein</fullName>
    </submittedName>
</protein>
<keyword evidence="2" id="KW-1185">Reference proteome</keyword>
<reference evidence="1 2" key="1">
    <citation type="submission" date="2018-02" db="EMBL/GenBank/DDBJ databases">
        <title>FDA/CDC Antimicrobial Resistant Isolate Bank Genome Sequencing.</title>
        <authorList>
            <person name="Benahmed F.H."/>
            <person name="Lutgring J.D."/>
            <person name="Yoo B."/>
            <person name="Machado M."/>
            <person name="Brown A."/>
            <person name="McAllister G."/>
            <person name="Perry A."/>
            <person name="Halpin A.L."/>
            <person name="Vavikolanu K."/>
            <person name="Ott S."/>
            <person name="Zhao X."/>
            <person name="Tallon L.J."/>
            <person name="Sadzewicz L."/>
            <person name="Aluvathingal J."/>
            <person name="Nadendla S."/>
            <person name="Voskania-kordi A."/>
            <person name="Simonyan V."/>
            <person name="Patel J."/>
            <person name="Shawar R.M."/>
        </authorList>
    </citation>
    <scope>NUCLEOTIDE SEQUENCE [LARGE SCALE GENOMIC DNA]</scope>
    <source>
        <strain evidence="1 2">AR_0356</strain>
        <plasmid evidence="1 2">unnamed3</plasmid>
    </source>
</reference>
<dbReference type="Proteomes" id="UP000238390">
    <property type="component" value="Plasmid unnamed3"/>
</dbReference>
<geneLocation type="plasmid" evidence="1 2">
    <name>unnamed3</name>
</geneLocation>
<sequence>MEKNDAVDVLIAAMTDAKVLTNQLSPLDLRTAAAEALGQASA</sequence>